<evidence type="ECO:0000313" key="2">
    <source>
        <dbReference type="Proteomes" id="UP000814033"/>
    </source>
</evidence>
<name>A0ACB8RWJ6_9AGAM</name>
<sequence>MHTEDVWFSQGEIARYFIRLSGLHVNWEYLLCTSSVFLVCRCLVPGRRPCETFVTVLTTAVLIDTYRITANLIQTNGGCIHRHIATALRV</sequence>
<proteinExistence type="predicted"/>
<evidence type="ECO:0000313" key="1">
    <source>
        <dbReference type="EMBL" id="KAI0048553.1"/>
    </source>
</evidence>
<accession>A0ACB8RWJ6</accession>
<dbReference type="Proteomes" id="UP000814033">
    <property type="component" value="Unassembled WGS sequence"/>
</dbReference>
<organism evidence="1 2">
    <name type="scientific">Auriscalpium vulgare</name>
    <dbReference type="NCBI Taxonomy" id="40419"/>
    <lineage>
        <taxon>Eukaryota</taxon>
        <taxon>Fungi</taxon>
        <taxon>Dikarya</taxon>
        <taxon>Basidiomycota</taxon>
        <taxon>Agaricomycotina</taxon>
        <taxon>Agaricomycetes</taxon>
        <taxon>Russulales</taxon>
        <taxon>Auriscalpiaceae</taxon>
        <taxon>Auriscalpium</taxon>
    </lineage>
</organism>
<reference evidence="1" key="1">
    <citation type="submission" date="2021-02" db="EMBL/GenBank/DDBJ databases">
        <authorList>
            <consortium name="DOE Joint Genome Institute"/>
            <person name="Ahrendt S."/>
            <person name="Looney B.P."/>
            <person name="Miyauchi S."/>
            <person name="Morin E."/>
            <person name="Drula E."/>
            <person name="Courty P.E."/>
            <person name="Chicoki N."/>
            <person name="Fauchery L."/>
            <person name="Kohler A."/>
            <person name="Kuo A."/>
            <person name="Labutti K."/>
            <person name="Pangilinan J."/>
            <person name="Lipzen A."/>
            <person name="Riley R."/>
            <person name="Andreopoulos W."/>
            <person name="He G."/>
            <person name="Johnson J."/>
            <person name="Barry K.W."/>
            <person name="Grigoriev I.V."/>
            <person name="Nagy L."/>
            <person name="Hibbett D."/>
            <person name="Henrissat B."/>
            <person name="Matheny P.B."/>
            <person name="Labbe J."/>
            <person name="Martin F."/>
        </authorList>
    </citation>
    <scope>NUCLEOTIDE SEQUENCE</scope>
    <source>
        <strain evidence="1">FP105234-sp</strain>
    </source>
</reference>
<protein>
    <submittedName>
        <fullName evidence="1">Uncharacterized protein</fullName>
    </submittedName>
</protein>
<keyword evidence="2" id="KW-1185">Reference proteome</keyword>
<dbReference type="EMBL" id="MU275885">
    <property type="protein sequence ID" value="KAI0048553.1"/>
    <property type="molecule type" value="Genomic_DNA"/>
</dbReference>
<gene>
    <name evidence="1" type="ORF">FA95DRAFT_1034530</name>
</gene>
<reference evidence="1" key="2">
    <citation type="journal article" date="2022" name="New Phytol.">
        <title>Evolutionary transition to the ectomycorrhizal habit in the genomes of a hyperdiverse lineage of mushroom-forming fungi.</title>
        <authorList>
            <person name="Looney B."/>
            <person name="Miyauchi S."/>
            <person name="Morin E."/>
            <person name="Drula E."/>
            <person name="Courty P.E."/>
            <person name="Kohler A."/>
            <person name="Kuo A."/>
            <person name="LaButti K."/>
            <person name="Pangilinan J."/>
            <person name="Lipzen A."/>
            <person name="Riley R."/>
            <person name="Andreopoulos W."/>
            <person name="He G."/>
            <person name="Johnson J."/>
            <person name="Nolan M."/>
            <person name="Tritt A."/>
            <person name="Barry K.W."/>
            <person name="Grigoriev I.V."/>
            <person name="Nagy L.G."/>
            <person name="Hibbett D."/>
            <person name="Henrissat B."/>
            <person name="Matheny P.B."/>
            <person name="Labbe J."/>
            <person name="Martin F.M."/>
        </authorList>
    </citation>
    <scope>NUCLEOTIDE SEQUENCE</scope>
    <source>
        <strain evidence="1">FP105234-sp</strain>
    </source>
</reference>
<comment type="caution">
    <text evidence="1">The sequence shown here is derived from an EMBL/GenBank/DDBJ whole genome shotgun (WGS) entry which is preliminary data.</text>
</comment>